<reference evidence="2 3" key="1">
    <citation type="submission" date="2016-08" db="EMBL/GenBank/DDBJ databases">
        <title>Novel Firmicutes and Novel Genomes.</title>
        <authorList>
            <person name="Poppleton D.I."/>
            <person name="Gribaldo S."/>
        </authorList>
    </citation>
    <scope>NUCLEOTIDE SEQUENCE [LARGE SCALE GENOMIC DNA]</scope>
    <source>
        <strain evidence="2 3">CTT3</strain>
    </source>
</reference>
<dbReference type="OrthoDB" id="1699243at2"/>
<evidence type="ECO:0000313" key="2">
    <source>
        <dbReference type="EMBL" id="RKD33491.1"/>
    </source>
</evidence>
<dbReference type="EMBL" id="MCIB01000005">
    <property type="protein sequence ID" value="RKD33491.1"/>
    <property type="molecule type" value="Genomic_DNA"/>
</dbReference>
<feature type="domain" description="SLH" evidence="1">
    <location>
        <begin position="85"/>
        <end position="148"/>
    </location>
</feature>
<accession>A0A419T7P0</accession>
<evidence type="ECO:0000259" key="1">
    <source>
        <dbReference type="PROSITE" id="PS51272"/>
    </source>
</evidence>
<name>A0A419T7P0_9FIRM</name>
<comment type="caution">
    <text evidence="2">The sequence shown here is derived from an EMBL/GenBank/DDBJ whole genome shotgun (WGS) entry which is preliminary data.</text>
</comment>
<keyword evidence="3" id="KW-1185">Reference proteome</keyword>
<dbReference type="InterPro" id="IPR051465">
    <property type="entry name" value="Cell_Envelope_Struct_Comp"/>
</dbReference>
<dbReference type="Proteomes" id="UP000284177">
    <property type="component" value="Unassembled WGS sequence"/>
</dbReference>
<protein>
    <recommendedName>
        <fullName evidence="1">SLH domain-containing protein</fullName>
    </recommendedName>
</protein>
<evidence type="ECO:0000313" key="3">
    <source>
        <dbReference type="Proteomes" id="UP000284177"/>
    </source>
</evidence>
<dbReference type="InterPro" id="IPR001119">
    <property type="entry name" value="SLH_dom"/>
</dbReference>
<organism evidence="2 3">
    <name type="scientific">Thermohalobacter berrensis</name>
    <dbReference type="NCBI Taxonomy" id="99594"/>
    <lineage>
        <taxon>Bacteria</taxon>
        <taxon>Bacillati</taxon>
        <taxon>Bacillota</taxon>
        <taxon>Tissierellia</taxon>
        <taxon>Tissierellales</taxon>
        <taxon>Thermohalobacteraceae</taxon>
        <taxon>Thermohalobacter</taxon>
    </lineage>
</organism>
<dbReference type="PANTHER" id="PTHR43308:SF5">
    <property type="entry name" value="S-LAYER PROTEIN _ PEPTIDOGLYCAN ENDO-BETA-N-ACETYLGLUCOSAMINIDASE"/>
    <property type="match status" value="1"/>
</dbReference>
<dbReference type="AlphaFoldDB" id="A0A419T7P0"/>
<gene>
    <name evidence="2" type="ORF">BET03_08885</name>
</gene>
<dbReference type="PANTHER" id="PTHR43308">
    <property type="entry name" value="OUTER MEMBRANE PROTEIN ALPHA-RELATED"/>
    <property type="match status" value="1"/>
</dbReference>
<dbReference type="Pfam" id="PF00395">
    <property type="entry name" value="SLH"/>
    <property type="match status" value="2"/>
</dbReference>
<dbReference type="PROSITE" id="PS51272">
    <property type="entry name" value="SLH"/>
    <property type="match status" value="2"/>
</dbReference>
<feature type="domain" description="SLH" evidence="1">
    <location>
        <begin position="21"/>
        <end position="84"/>
    </location>
</feature>
<sequence>MSEVEILHKKLFSVLLILLLIFTSTVLAVENAQQLESAEKLLALGIVTGYEDGSLKLENLITRAEFTALIVRLLPKQYDIESYEKDTIFSDVTKEHWASKYINIAVEEGLLNGYGDGTFKPDRKISYDEVLAVLVRILGYDKSLDKDKEWPLNYIDKATELGIVDNMVIPAEAKIPRGDVFVLVDNSLLIKLNKKY</sequence>
<proteinExistence type="predicted"/>